<dbReference type="Proteomes" id="UP000189701">
    <property type="component" value="Unplaced"/>
</dbReference>
<sequence>MNLQTDVTTALQHLKPNYKIAPAIIINRVSVNPTINFWQLQWEGNAGYINIDGTDFAMEAHMVHQSADGKIAVVAIPLFRDGKIVRKERINQRKMASLKAEKQVGTQPSAPAKKSSAKAHKRRSL</sequence>
<dbReference type="InterPro" id="IPR036398">
    <property type="entry name" value="CA_dom_sf"/>
</dbReference>
<dbReference type="AlphaFoldDB" id="A0A1U7Z1N4"/>
<feature type="compositionally biased region" description="Basic residues" evidence="1">
    <location>
        <begin position="115"/>
        <end position="125"/>
    </location>
</feature>
<feature type="region of interest" description="Disordered" evidence="1">
    <location>
        <begin position="95"/>
        <end position="125"/>
    </location>
</feature>
<name>A0A1U7Z1N4_NICSY</name>
<organism evidence="2 3">
    <name type="scientific">Nicotiana sylvestris</name>
    <name type="common">Wood tobacco</name>
    <name type="synonym">South American tobacco</name>
    <dbReference type="NCBI Taxonomy" id="4096"/>
    <lineage>
        <taxon>Eukaryota</taxon>
        <taxon>Viridiplantae</taxon>
        <taxon>Streptophyta</taxon>
        <taxon>Embryophyta</taxon>
        <taxon>Tracheophyta</taxon>
        <taxon>Spermatophyta</taxon>
        <taxon>Magnoliopsida</taxon>
        <taxon>eudicotyledons</taxon>
        <taxon>Gunneridae</taxon>
        <taxon>Pentapetalae</taxon>
        <taxon>asterids</taxon>
        <taxon>lamiids</taxon>
        <taxon>Solanales</taxon>
        <taxon>Solanaceae</taxon>
        <taxon>Nicotianoideae</taxon>
        <taxon>Nicotianeae</taxon>
        <taxon>Nicotiana</taxon>
    </lineage>
</organism>
<dbReference type="RefSeq" id="XP_009804810.1">
    <property type="nucleotide sequence ID" value="XM_009806508.1"/>
</dbReference>
<evidence type="ECO:0000313" key="2">
    <source>
        <dbReference type="Proteomes" id="UP000189701"/>
    </source>
</evidence>
<reference evidence="2" key="1">
    <citation type="journal article" date="2013" name="Genome Biol.">
        <title>Reference genomes and transcriptomes of Nicotiana sylvestris and Nicotiana tomentosiformis.</title>
        <authorList>
            <person name="Sierro N."/>
            <person name="Battey J.N."/>
            <person name="Ouadi S."/>
            <person name="Bovet L."/>
            <person name="Goepfert S."/>
            <person name="Bakaher N."/>
            <person name="Peitsch M.C."/>
            <person name="Ivanov N.V."/>
        </authorList>
    </citation>
    <scope>NUCLEOTIDE SEQUENCE [LARGE SCALE GENOMIC DNA]</scope>
</reference>
<keyword evidence="2" id="KW-1185">Reference proteome</keyword>
<dbReference type="Gene3D" id="3.10.200.10">
    <property type="entry name" value="Alpha carbonic anhydrase"/>
    <property type="match status" value="1"/>
</dbReference>
<proteinExistence type="predicted"/>
<dbReference type="SUPFAM" id="SSF51069">
    <property type="entry name" value="Carbonic anhydrase"/>
    <property type="match status" value="1"/>
</dbReference>
<protein>
    <submittedName>
        <fullName evidence="3">Uncharacterized protein LOC104249970</fullName>
    </submittedName>
</protein>
<evidence type="ECO:0000256" key="1">
    <source>
        <dbReference type="SAM" id="MobiDB-lite"/>
    </source>
</evidence>
<gene>
    <name evidence="3" type="primary">LOC104249970</name>
</gene>
<accession>A0A1U7Z1N4</accession>
<reference evidence="3" key="2">
    <citation type="submission" date="2025-08" db="UniProtKB">
        <authorList>
            <consortium name="RefSeq"/>
        </authorList>
    </citation>
    <scope>IDENTIFICATION</scope>
    <source>
        <tissue evidence="3">Leaf</tissue>
    </source>
</reference>
<evidence type="ECO:0000313" key="3">
    <source>
        <dbReference type="RefSeq" id="XP_009804810.1"/>
    </source>
</evidence>